<dbReference type="PROSITE" id="PS50216">
    <property type="entry name" value="DHHC"/>
    <property type="match status" value="1"/>
</dbReference>
<keyword evidence="2 10" id="KW-0808">Transferase</keyword>
<evidence type="ECO:0000256" key="1">
    <source>
        <dbReference type="ARBA" id="ARBA00004141"/>
    </source>
</evidence>
<dbReference type="EMBL" id="LJBN01000184">
    <property type="protein sequence ID" value="OOQ84139.1"/>
    <property type="molecule type" value="Genomic_DNA"/>
</dbReference>
<evidence type="ECO:0000256" key="4">
    <source>
        <dbReference type="ARBA" id="ARBA00022989"/>
    </source>
</evidence>
<feature type="transmembrane region" description="Helical" evidence="10">
    <location>
        <begin position="219"/>
        <end position="241"/>
    </location>
</feature>
<keyword evidence="8 10" id="KW-0012">Acyltransferase</keyword>
<dbReference type="Proteomes" id="UP000190744">
    <property type="component" value="Unassembled WGS sequence"/>
</dbReference>
<evidence type="ECO:0000256" key="6">
    <source>
        <dbReference type="ARBA" id="ARBA00023139"/>
    </source>
</evidence>
<evidence type="ECO:0000256" key="2">
    <source>
        <dbReference type="ARBA" id="ARBA00022679"/>
    </source>
</evidence>
<keyword evidence="7" id="KW-0449">Lipoprotein</keyword>
<dbReference type="InterPro" id="IPR039859">
    <property type="entry name" value="PFA4/ZDH16/20/ERF2-like"/>
</dbReference>
<proteinExistence type="inferred from homology"/>
<evidence type="ECO:0000256" key="10">
    <source>
        <dbReference type="RuleBase" id="RU079119"/>
    </source>
</evidence>
<dbReference type="GO" id="GO:0016020">
    <property type="term" value="C:membrane"/>
    <property type="evidence" value="ECO:0007669"/>
    <property type="project" value="UniProtKB-SubCell"/>
</dbReference>
<dbReference type="InterPro" id="IPR001594">
    <property type="entry name" value="Palmitoyltrfase_DHHC"/>
</dbReference>
<organism evidence="13 14">
    <name type="scientific">Penicillium brasilianum</name>
    <dbReference type="NCBI Taxonomy" id="104259"/>
    <lineage>
        <taxon>Eukaryota</taxon>
        <taxon>Fungi</taxon>
        <taxon>Dikarya</taxon>
        <taxon>Ascomycota</taxon>
        <taxon>Pezizomycotina</taxon>
        <taxon>Eurotiomycetes</taxon>
        <taxon>Eurotiomycetidae</taxon>
        <taxon>Eurotiales</taxon>
        <taxon>Aspergillaceae</taxon>
        <taxon>Penicillium</taxon>
    </lineage>
</organism>
<comment type="domain">
    <text evidence="10">The DHHC domain is required for palmitoyltransferase activity.</text>
</comment>
<reference evidence="14" key="1">
    <citation type="submission" date="2015-09" db="EMBL/GenBank/DDBJ databases">
        <authorList>
            <person name="Fill T.P."/>
            <person name="Baretta J.F."/>
            <person name="de Almeida L.G."/>
            <person name="Rocha M."/>
            <person name="de Souza D.H."/>
            <person name="Malavazi I."/>
            <person name="Cerdeira L.T."/>
            <person name="Hong H."/>
            <person name="Samborskyy M."/>
            <person name="de Vasconcelos A.T."/>
            <person name="Leadlay P."/>
            <person name="Rodrigues-Filho E."/>
        </authorList>
    </citation>
    <scope>NUCLEOTIDE SEQUENCE [LARGE SCALE GENOMIC DNA]</scope>
    <source>
        <strain evidence="14">LaBioMMi 136</strain>
    </source>
</reference>
<comment type="subcellular location">
    <subcellularLocation>
        <location evidence="1">Membrane</location>
        <topology evidence="1">Multi-pass membrane protein</topology>
    </subcellularLocation>
</comment>
<evidence type="ECO:0000256" key="3">
    <source>
        <dbReference type="ARBA" id="ARBA00022692"/>
    </source>
</evidence>
<evidence type="ECO:0000313" key="14">
    <source>
        <dbReference type="Proteomes" id="UP000190744"/>
    </source>
</evidence>
<feature type="region of interest" description="Disordered" evidence="11">
    <location>
        <begin position="382"/>
        <end position="473"/>
    </location>
</feature>
<evidence type="ECO:0000256" key="9">
    <source>
        <dbReference type="ARBA" id="ARBA00048048"/>
    </source>
</evidence>
<evidence type="ECO:0000259" key="12">
    <source>
        <dbReference type="Pfam" id="PF01529"/>
    </source>
</evidence>
<feature type="transmembrane region" description="Helical" evidence="10">
    <location>
        <begin position="56"/>
        <end position="77"/>
    </location>
</feature>
<keyword evidence="6" id="KW-0564">Palmitate</keyword>
<dbReference type="Pfam" id="PF01529">
    <property type="entry name" value="DHHC"/>
    <property type="match status" value="1"/>
</dbReference>
<keyword evidence="4 10" id="KW-1133">Transmembrane helix</keyword>
<dbReference type="PANTHER" id="PTHR12246">
    <property type="entry name" value="PALMITOYLTRANSFERASE ZDHHC16"/>
    <property type="match status" value="1"/>
</dbReference>
<gene>
    <name evidence="13" type="primary">pfa4</name>
    <name evidence="13" type="ORF">PEBR_31505</name>
</gene>
<feature type="transmembrane region" description="Helical" evidence="10">
    <location>
        <begin position="180"/>
        <end position="199"/>
    </location>
</feature>
<evidence type="ECO:0000313" key="13">
    <source>
        <dbReference type="EMBL" id="OOQ84139.1"/>
    </source>
</evidence>
<name>A0A1S9RF11_PENBI</name>
<feature type="compositionally biased region" description="Basic and acidic residues" evidence="11">
    <location>
        <begin position="433"/>
        <end position="447"/>
    </location>
</feature>
<keyword evidence="5 10" id="KW-0472">Membrane</keyword>
<feature type="domain" description="Palmitoyltransferase DHHC" evidence="12">
    <location>
        <begin position="153"/>
        <end position="258"/>
    </location>
</feature>
<dbReference type="EC" id="2.3.1.225" evidence="10"/>
<feature type="region of interest" description="Disordered" evidence="11">
    <location>
        <begin position="339"/>
        <end position="364"/>
    </location>
</feature>
<dbReference type="AlphaFoldDB" id="A0A1S9RF11"/>
<dbReference type="GO" id="GO:0019706">
    <property type="term" value="F:protein-cysteine S-palmitoyltransferase activity"/>
    <property type="evidence" value="ECO:0007669"/>
    <property type="project" value="UniProtKB-EC"/>
</dbReference>
<keyword evidence="3 10" id="KW-0812">Transmembrane</keyword>
<evidence type="ECO:0000256" key="7">
    <source>
        <dbReference type="ARBA" id="ARBA00023288"/>
    </source>
</evidence>
<accession>A0A1S9RF11</accession>
<protein>
    <recommendedName>
        <fullName evidence="10">Palmitoyltransferase</fullName>
        <ecNumber evidence="10">2.3.1.225</ecNumber>
    </recommendedName>
</protein>
<comment type="catalytic activity">
    <reaction evidence="9 10">
        <text>L-cysteinyl-[protein] + hexadecanoyl-CoA = S-hexadecanoyl-L-cysteinyl-[protein] + CoA</text>
        <dbReference type="Rhea" id="RHEA:36683"/>
        <dbReference type="Rhea" id="RHEA-COMP:10131"/>
        <dbReference type="Rhea" id="RHEA-COMP:11032"/>
        <dbReference type="ChEBI" id="CHEBI:29950"/>
        <dbReference type="ChEBI" id="CHEBI:57287"/>
        <dbReference type="ChEBI" id="CHEBI:57379"/>
        <dbReference type="ChEBI" id="CHEBI:74151"/>
        <dbReference type="EC" id="2.3.1.225"/>
    </reaction>
</comment>
<sequence>MVDGLSPDGRLVIPSDAPCPQTRRSRLLKLLSWRLCRDCEVMIFGMLSDDFTISKLAIPSVSLLISFLAYTSQYFFLHFESAPLRQDETLGVFLRAQKSLLARPTKILRRAGHGGVVDVKPTNPLGLTIVRHARGSSTLQLEIPGGPSLTLLRCIPKMDHHCPWTSNCVSHFTFPHFIRFLFYAVVGMGYLETLLWERGSIVWKSRDLPSYLGPSVGQLIHLFLLFVVNSLTVFALFILLVRSLWSLVFNTTTIESWEIERHETLVRRARVLGGFLDAPGGKRIPIRKQEFPYDIGIWSNIRNGMGGSANIISWVWPLAATPDRKTGWEFEINDFEDPGVSWPPPDPDRIPLPAGPLPGDGSELLKTYSSAREEIEAFQRRQAEDIRRTRPFSDIQRRKRFHDRYRQQQGGGDSDDERGPGPVYGDQSDEGEESWRNAEGERLRDFGVDEDAEFYDEDNIPLGVLMRQRNKGQ</sequence>
<feature type="compositionally biased region" description="Acidic residues" evidence="11">
    <location>
        <begin position="448"/>
        <end position="459"/>
    </location>
</feature>
<comment type="caution">
    <text evidence="13">The sequence shown here is derived from an EMBL/GenBank/DDBJ whole genome shotgun (WGS) entry which is preliminary data.</text>
</comment>
<evidence type="ECO:0000256" key="8">
    <source>
        <dbReference type="ARBA" id="ARBA00023315"/>
    </source>
</evidence>
<evidence type="ECO:0000256" key="5">
    <source>
        <dbReference type="ARBA" id="ARBA00023136"/>
    </source>
</evidence>
<evidence type="ECO:0000256" key="11">
    <source>
        <dbReference type="SAM" id="MobiDB-lite"/>
    </source>
</evidence>
<comment type="similarity">
    <text evidence="10">Belongs to the DHHC palmitoyltransferase family.</text>
</comment>